<dbReference type="EMBL" id="MH834613">
    <property type="protein sequence ID" value="AYN58017.1"/>
    <property type="molecule type" value="Genomic_DNA"/>
</dbReference>
<evidence type="ECO:0000313" key="1">
    <source>
        <dbReference type="EMBL" id="AYN58017.1"/>
    </source>
</evidence>
<keyword evidence="2" id="KW-1185">Reference proteome</keyword>
<name>A0A3G2KGD2_9CAUD</name>
<dbReference type="GeneID" id="55611927"/>
<protein>
    <submittedName>
        <fullName evidence="1">Uncharacterized protein</fullName>
    </submittedName>
</protein>
<organism evidence="1 2">
    <name type="scientific">Mycobacterium phage Fowlmouth</name>
    <dbReference type="NCBI Taxonomy" id="2419978"/>
    <lineage>
        <taxon>Viruses</taxon>
        <taxon>Duplodnaviria</taxon>
        <taxon>Heunggongvirae</taxon>
        <taxon>Uroviricota</taxon>
        <taxon>Caudoviricetes</taxon>
        <taxon>Fowlmouthvirus</taxon>
        <taxon>Fowlmouthvirus fowlmouth</taxon>
    </lineage>
</organism>
<proteinExistence type="predicted"/>
<accession>A0A3G2KGD2</accession>
<dbReference type="RefSeq" id="YP_009841735.1">
    <property type="nucleotide sequence ID" value="NC_048734.1"/>
</dbReference>
<evidence type="ECO:0000313" key="2">
    <source>
        <dbReference type="Proteomes" id="UP000278789"/>
    </source>
</evidence>
<sequence length="70" mass="7932">MLETVQISLMSDQRVSITQSDSKNLVISQVSIPRKEWEELMAKVVWQTKSASHTELMQLITALSVLLEDS</sequence>
<dbReference type="Proteomes" id="UP000278789">
    <property type="component" value="Segment"/>
</dbReference>
<reference evidence="1" key="1">
    <citation type="submission" date="2018-09" db="EMBL/GenBank/DDBJ databases">
        <authorList>
            <person name="Bryant B."/>
            <person name="Burch A."/>
            <person name="Dorissaint R."/>
            <person name="Douthitt C."/>
            <person name="Garofalo J."/>
            <person name="Kuiack J."/>
            <person name="Marcillon S."/>
            <person name="Moreno J."/>
            <person name="Norus J."/>
            <person name="Parks M."/>
            <person name="Peroza J."/>
            <person name="Wilse K."/>
            <person name="Wiersma-Koch H."/>
            <person name="D'Elia T."/>
            <person name="Garlena R.A."/>
            <person name="Russell D.A."/>
            <person name="Pope W.H."/>
            <person name="Jacobs-Sera D."/>
            <person name="Hatfull G.F."/>
        </authorList>
    </citation>
    <scope>NUCLEOTIDE SEQUENCE [LARGE SCALE GENOMIC DNA]</scope>
</reference>
<dbReference type="KEGG" id="vg:55611927"/>
<gene>
    <name evidence="1" type="primary">67</name>
    <name evidence="1" type="ORF">SEA_FOWLMOUTH_67</name>
</gene>